<feature type="domain" description="Major facilitator superfamily (MFS) profile" evidence="8">
    <location>
        <begin position="47"/>
        <end position="474"/>
    </location>
</feature>
<sequence length="474" mass="52276">MAVESDEADSRGRAQYAIRDAPDENEARFTVEEAVEKAGFGRFQWRLSILTGMAWMADAMELMILSIIAPALRCEWKLDSWKEALVSTVVFVGMMCSSAFWGKICDRHGRRSGLILAVAFVSYVGVLSAFAPTYPWILILRGCVGFGVGGVPQSVTLYSEFLPKKARGRCIMMIEVFWAIGTCVEVVLAILIMPKYGWRALLGVSAVPLVLFTLSCRWLPESPRFHMMSGNPDKALLTLESVCKTNGKKLPKGRLLATGSVESRGSIGDLLGLQMRNTTLLLWLIWFACAFCYYGIVLMTTEILQELKEGTCDANDQCSFNCRDLDTDDYVQLLWTTLAEFPGLIVTLLILEYVGRKATLAVTIFGFALCTFIMPHATSEKATIFCLFAARAFISGSFQAAYVYTPEVYPTSMRAVGLGACSGFARVGALITPFIAQVLIRQSQVAAASTYGIVALLRLKIIYLKTIGGYKYKL</sequence>
<evidence type="ECO:0000256" key="1">
    <source>
        <dbReference type="ARBA" id="ARBA00004141"/>
    </source>
</evidence>
<reference evidence="9" key="1">
    <citation type="journal article" date="2010" name="Science">
        <title>Plasticity of animal genome architecture unmasked by rapid evolution of a pelagic tunicate.</title>
        <authorList>
            <person name="Denoeud F."/>
            <person name="Henriet S."/>
            <person name="Mungpakdee S."/>
            <person name="Aury J.M."/>
            <person name="Da Silva C."/>
            <person name="Brinkmann H."/>
            <person name="Mikhaleva J."/>
            <person name="Olsen L.C."/>
            <person name="Jubin C."/>
            <person name="Canestro C."/>
            <person name="Bouquet J.M."/>
            <person name="Danks G."/>
            <person name="Poulain J."/>
            <person name="Campsteijn C."/>
            <person name="Adamski M."/>
            <person name="Cross I."/>
            <person name="Yadetie F."/>
            <person name="Muffato M."/>
            <person name="Louis A."/>
            <person name="Butcher S."/>
            <person name="Tsagkogeorga G."/>
            <person name="Konrad A."/>
            <person name="Singh S."/>
            <person name="Jensen M.F."/>
            <person name="Cong E.H."/>
            <person name="Eikeseth-Otteraa H."/>
            <person name="Noel B."/>
            <person name="Anthouard V."/>
            <person name="Porcel B.M."/>
            <person name="Kachouri-Lafond R."/>
            <person name="Nishino A."/>
            <person name="Ugolini M."/>
            <person name="Chourrout P."/>
            <person name="Nishida H."/>
            <person name="Aasland R."/>
            <person name="Huzurbazar S."/>
            <person name="Westhof E."/>
            <person name="Delsuc F."/>
            <person name="Lehrach H."/>
            <person name="Reinhardt R."/>
            <person name="Weissenbach J."/>
            <person name="Roy S.W."/>
            <person name="Artiguenave F."/>
            <person name="Postlethwait J.H."/>
            <person name="Manak J.R."/>
            <person name="Thompson E.M."/>
            <person name="Jaillon O."/>
            <person name="Du Pasquier L."/>
            <person name="Boudinot P."/>
            <person name="Liberles D.A."/>
            <person name="Volff J.N."/>
            <person name="Philippe H."/>
            <person name="Lenhard B."/>
            <person name="Roest Crollius H."/>
            <person name="Wincker P."/>
            <person name="Chourrout D."/>
        </authorList>
    </citation>
    <scope>NUCLEOTIDE SEQUENCE [LARGE SCALE GENOMIC DNA]</scope>
</reference>
<comment type="subcellular location">
    <subcellularLocation>
        <location evidence="1">Membrane</location>
        <topology evidence="1">Multi-pass membrane protein</topology>
    </subcellularLocation>
</comment>
<dbReference type="GO" id="GO:0022857">
    <property type="term" value="F:transmembrane transporter activity"/>
    <property type="evidence" value="ECO:0007669"/>
    <property type="project" value="InterPro"/>
</dbReference>
<accession>E4XA74</accession>
<keyword evidence="6 7" id="KW-0472">Membrane</keyword>
<dbReference type="OrthoDB" id="4139357at2759"/>
<dbReference type="InterPro" id="IPR020846">
    <property type="entry name" value="MFS_dom"/>
</dbReference>
<feature type="transmembrane region" description="Helical" evidence="7">
    <location>
        <begin position="446"/>
        <end position="464"/>
    </location>
</feature>
<comment type="similarity">
    <text evidence="2">Belongs to the major facilitator superfamily.</text>
</comment>
<feature type="transmembrane region" description="Helical" evidence="7">
    <location>
        <begin position="114"/>
        <end position="131"/>
    </location>
</feature>
<feature type="transmembrane region" description="Helical" evidence="7">
    <location>
        <begin position="333"/>
        <end position="351"/>
    </location>
</feature>
<organism evidence="9">
    <name type="scientific">Oikopleura dioica</name>
    <name type="common">Tunicate</name>
    <dbReference type="NCBI Taxonomy" id="34765"/>
    <lineage>
        <taxon>Eukaryota</taxon>
        <taxon>Metazoa</taxon>
        <taxon>Chordata</taxon>
        <taxon>Tunicata</taxon>
        <taxon>Appendicularia</taxon>
        <taxon>Copelata</taxon>
        <taxon>Oikopleuridae</taxon>
        <taxon>Oikopleura</taxon>
    </lineage>
</organism>
<keyword evidence="4 7" id="KW-0812">Transmembrane</keyword>
<feature type="transmembrane region" description="Helical" evidence="7">
    <location>
        <begin position="84"/>
        <end position="102"/>
    </location>
</feature>
<feature type="transmembrane region" description="Helical" evidence="7">
    <location>
        <begin position="47"/>
        <end position="72"/>
    </location>
</feature>
<keyword evidence="5 7" id="KW-1133">Transmembrane helix</keyword>
<evidence type="ECO:0000256" key="2">
    <source>
        <dbReference type="ARBA" id="ARBA00008335"/>
    </source>
</evidence>
<evidence type="ECO:0000313" key="10">
    <source>
        <dbReference type="Proteomes" id="UP000001307"/>
    </source>
</evidence>
<evidence type="ECO:0000313" key="9">
    <source>
        <dbReference type="EMBL" id="CBY08424.1"/>
    </source>
</evidence>
<dbReference type="Pfam" id="PF00083">
    <property type="entry name" value="Sugar_tr"/>
    <property type="match status" value="1"/>
</dbReference>
<dbReference type="EMBL" id="FN653031">
    <property type="protein sequence ID" value="CBY08424.1"/>
    <property type="molecule type" value="Genomic_DNA"/>
</dbReference>
<feature type="transmembrane region" description="Helical" evidence="7">
    <location>
        <begin position="137"/>
        <end position="158"/>
    </location>
</feature>
<dbReference type="PANTHER" id="PTHR23511:SF5">
    <property type="entry name" value="MAJOR FACILITATOR-TYPE TRANSPORTER HXNZ-RELATED"/>
    <property type="match status" value="1"/>
</dbReference>
<protein>
    <recommendedName>
        <fullName evidence="8">Major facilitator superfamily (MFS) profile domain-containing protein</fullName>
    </recommendedName>
</protein>
<dbReference type="Gene3D" id="1.20.1250.20">
    <property type="entry name" value="MFS general substrate transporter like domains"/>
    <property type="match status" value="1"/>
</dbReference>
<name>E4XA74_OIKDI</name>
<dbReference type="PANTHER" id="PTHR23511">
    <property type="entry name" value="SYNAPTIC VESICLE GLYCOPROTEIN 2"/>
    <property type="match status" value="1"/>
</dbReference>
<proteinExistence type="inferred from homology"/>
<feature type="transmembrane region" description="Helical" evidence="7">
    <location>
        <begin position="358"/>
        <end position="376"/>
    </location>
</feature>
<evidence type="ECO:0000256" key="4">
    <source>
        <dbReference type="ARBA" id="ARBA00022692"/>
    </source>
</evidence>
<dbReference type="InterPro" id="IPR005829">
    <property type="entry name" value="Sugar_transporter_CS"/>
</dbReference>
<dbReference type="SUPFAM" id="SSF103473">
    <property type="entry name" value="MFS general substrate transporter"/>
    <property type="match status" value="1"/>
</dbReference>
<gene>
    <name evidence="9" type="ORF">GSOID_T00004993001</name>
</gene>
<dbReference type="InterPro" id="IPR036259">
    <property type="entry name" value="MFS_trans_sf"/>
</dbReference>
<dbReference type="FunCoup" id="E4XA74">
    <property type="interactions" value="6"/>
</dbReference>
<dbReference type="Proteomes" id="UP000001307">
    <property type="component" value="Unassembled WGS sequence"/>
</dbReference>
<feature type="transmembrane region" description="Helical" evidence="7">
    <location>
        <begin position="382"/>
        <end position="404"/>
    </location>
</feature>
<feature type="transmembrane region" description="Helical" evidence="7">
    <location>
        <begin position="416"/>
        <end position="440"/>
    </location>
</feature>
<evidence type="ECO:0000256" key="5">
    <source>
        <dbReference type="ARBA" id="ARBA00022989"/>
    </source>
</evidence>
<keyword evidence="10" id="KW-1185">Reference proteome</keyword>
<evidence type="ECO:0000256" key="3">
    <source>
        <dbReference type="ARBA" id="ARBA00022448"/>
    </source>
</evidence>
<dbReference type="GO" id="GO:0016020">
    <property type="term" value="C:membrane"/>
    <property type="evidence" value="ECO:0007669"/>
    <property type="project" value="UniProtKB-SubCell"/>
</dbReference>
<evidence type="ECO:0000256" key="6">
    <source>
        <dbReference type="ARBA" id="ARBA00023136"/>
    </source>
</evidence>
<dbReference type="InParanoid" id="E4XA74"/>
<feature type="transmembrane region" description="Helical" evidence="7">
    <location>
        <begin position="170"/>
        <end position="192"/>
    </location>
</feature>
<feature type="transmembrane region" description="Helical" evidence="7">
    <location>
        <begin position="280"/>
        <end position="299"/>
    </location>
</feature>
<dbReference type="InterPro" id="IPR005828">
    <property type="entry name" value="MFS_sugar_transport-like"/>
</dbReference>
<dbReference type="AlphaFoldDB" id="E4XA74"/>
<keyword evidence="3" id="KW-0813">Transport</keyword>
<evidence type="ECO:0000259" key="8">
    <source>
        <dbReference type="PROSITE" id="PS50850"/>
    </source>
</evidence>
<evidence type="ECO:0000256" key="7">
    <source>
        <dbReference type="SAM" id="Phobius"/>
    </source>
</evidence>
<dbReference type="PROSITE" id="PS00216">
    <property type="entry name" value="SUGAR_TRANSPORT_1"/>
    <property type="match status" value="1"/>
</dbReference>
<dbReference type="PROSITE" id="PS50850">
    <property type="entry name" value="MFS"/>
    <property type="match status" value="1"/>
</dbReference>
<feature type="transmembrane region" description="Helical" evidence="7">
    <location>
        <begin position="198"/>
        <end position="219"/>
    </location>
</feature>